<reference evidence="1" key="2">
    <citation type="journal article" date="2015" name="Data Brief">
        <title>Shoot transcriptome of the giant reed, Arundo donax.</title>
        <authorList>
            <person name="Barrero R.A."/>
            <person name="Guerrero F.D."/>
            <person name="Moolhuijzen P."/>
            <person name="Goolsby J.A."/>
            <person name="Tidwell J."/>
            <person name="Bellgard S.E."/>
            <person name="Bellgard M.I."/>
        </authorList>
    </citation>
    <scope>NUCLEOTIDE SEQUENCE</scope>
    <source>
        <tissue evidence="1">Shoot tissue taken approximately 20 cm above the soil surface</tissue>
    </source>
</reference>
<accession>A0A0A9T145</accession>
<evidence type="ECO:0000313" key="1">
    <source>
        <dbReference type="EMBL" id="JAD47478.1"/>
    </source>
</evidence>
<dbReference type="AlphaFoldDB" id="A0A0A9T145"/>
<reference evidence="1" key="1">
    <citation type="submission" date="2014-09" db="EMBL/GenBank/DDBJ databases">
        <authorList>
            <person name="Magalhaes I.L.F."/>
            <person name="Oliveira U."/>
            <person name="Santos F.R."/>
            <person name="Vidigal T.H.D.A."/>
            <person name="Brescovit A.D."/>
            <person name="Santos A.J."/>
        </authorList>
    </citation>
    <scope>NUCLEOTIDE SEQUENCE</scope>
    <source>
        <tissue evidence="1">Shoot tissue taken approximately 20 cm above the soil surface</tissue>
    </source>
</reference>
<name>A0A0A9T145_ARUDO</name>
<protein>
    <submittedName>
        <fullName evidence="1">Uncharacterized protein</fullName>
    </submittedName>
</protein>
<organism evidence="1">
    <name type="scientific">Arundo donax</name>
    <name type="common">Giant reed</name>
    <name type="synonym">Donax arundinaceus</name>
    <dbReference type="NCBI Taxonomy" id="35708"/>
    <lineage>
        <taxon>Eukaryota</taxon>
        <taxon>Viridiplantae</taxon>
        <taxon>Streptophyta</taxon>
        <taxon>Embryophyta</taxon>
        <taxon>Tracheophyta</taxon>
        <taxon>Spermatophyta</taxon>
        <taxon>Magnoliopsida</taxon>
        <taxon>Liliopsida</taxon>
        <taxon>Poales</taxon>
        <taxon>Poaceae</taxon>
        <taxon>PACMAD clade</taxon>
        <taxon>Arundinoideae</taxon>
        <taxon>Arundineae</taxon>
        <taxon>Arundo</taxon>
    </lineage>
</organism>
<proteinExistence type="predicted"/>
<dbReference type="EMBL" id="GBRH01250417">
    <property type="protein sequence ID" value="JAD47478.1"/>
    <property type="molecule type" value="Transcribed_RNA"/>
</dbReference>
<sequence>MVIIFFGQTPTHIPKGPSSCSFVFAKCKASAYSLIYLT</sequence>